<evidence type="ECO:0000313" key="4">
    <source>
        <dbReference type="RefSeq" id="XP_015882625.1"/>
    </source>
</evidence>
<evidence type="ECO:0000259" key="2">
    <source>
        <dbReference type="Pfam" id="PF14432"/>
    </source>
</evidence>
<dbReference type="InParanoid" id="A0A6P4A3H9"/>
<name>A0A6P4A3H9_ZIZJJ</name>
<accession>A0A6P4A3H9</accession>
<evidence type="ECO:0000256" key="1">
    <source>
        <dbReference type="ARBA" id="ARBA00006643"/>
    </source>
</evidence>
<organism evidence="3 4">
    <name type="scientific">Ziziphus jujuba</name>
    <name type="common">Chinese jujube</name>
    <name type="synonym">Ziziphus sativa</name>
    <dbReference type="NCBI Taxonomy" id="326968"/>
    <lineage>
        <taxon>Eukaryota</taxon>
        <taxon>Viridiplantae</taxon>
        <taxon>Streptophyta</taxon>
        <taxon>Embryophyta</taxon>
        <taxon>Tracheophyta</taxon>
        <taxon>Spermatophyta</taxon>
        <taxon>Magnoliopsida</taxon>
        <taxon>eudicotyledons</taxon>
        <taxon>Gunneridae</taxon>
        <taxon>Pentapetalae</taxon>
        <taxon>rosids</taxon>
        <taxon>fabids</taxon>
        <taxon>Rosales</taxon>
        <taxon>Rhamnaceae</taxon>
        <taxon>Paliureae</taxon>
        <taxon>Ziziphus</taxon>
    </lineage>
</organism>
<dbReference type="InterPro" id="IPR032867">
    <property type="entry name" value="DYW_dom"/>
</dbReference>
<keyword evidence="3" id="KW-1185">Reference proteome</keyword>
<dbReference type="AlphaFoldDB" id="A0A6P4A3H9"/>
<dbReference type="GeneID" id="107418440"/>
<dbReference type="GO" id="GO:0008270">
    <property type="term" value="F:zinc ion binding"/>
    <property type="evidence" value="ECO:0007669"/>
    <property type="project" value="InterPro"/>
</dbReference>
<sequence length="159" mass="17980">MNSFTVSNISCMRVADQLPPQIAIIREKLSEILKNARLGGYIANTMQVSFDLIEEEEEQVVACHSEKLAIAFGLMSTEPGTPIWIAQNLRTCDDCHSALKAIYKVYKRELTVQDRSRFHTFKDGICLCNDYGSREFFHCKQSSLHANAVVNFIISPISF</sequence>
<proteinExistence type="inferred from homology"/>
<dbReference type="KEGG" id="zju:107418440"/>
<reference evidence="3" key="1">
    <citation type="submission" date="2025-05" db="UniProtKB">
        <authorList>
            <consortium name="RefSeq"/>
        </authorList>
    </citation>
    <scope>NUCLEOTIDE SEQUENCE [LARGE SCALE GENOMIC DNA]</scope>
</reference>
<reference evidence="4" key="2">
    <citation type="submission" date="2025-08" db="UniProtKB">
        <authorList>
            <consortium name="RefSeq"/>
        </authorList>
    </citation>
    <scope>IDENTIFICATION</scope>
    <source>
        <tissue evidence="4">Seedling</tissue>
    </source>
</reference>
<gene>
    <name evidence="4" type="primary">LOC107418440</name>
</gene>
<dbReference type="Proteomes" id="UP001652623">
    <property type="component" value="Chromosome 2"/>
</dbReference>
<comment type="similarity">
    <text evidence="1">Belongs to the PPR family. PCMP-H subfamily.</text>
</comment>
<protein>
    <submittedName>
        <fullName evidence="4">Pentatricopeptide repeat-containing protein At5g06540-like</fullName>
    </submittedName>
</protein>
<feature type="domain" description="DYW" evidence="2">
    <location>
        <begin position="40"/>
        <end position="131"/>
    </location>
</feature>
<dbReference type="RefSeq" id="XP_015882625.1">
    <property type="nucleotide sequence ID" value="XM_016027139.1"/>
</dbReference>
<dbReference type="Pfam" id="PF14432">
    <property type="entry name" value="DYW_deaminase"/>
    <property type="match status" value="1"/>
</dbReference>
<evidence type="ECO:0000313" key="3">
    <source>
        <dbReference type="Proteomes" id="UP001652623"/>
    </source>
</evidence>